<proteinExistence type="inferred from homology"/>
<comment type="caution">
    <text evidence="7">The sequence shown here is derived from an EMBL/GenBank/DDBJ whole genome shotgun (WGS) entry which is preliminary data.</text>
</comment>
<keyword evidence="8" id="KW-1185">Reference proteome</keyword>
<evidence type="ECO:0000313" key="7">
    <source>
        <dbReference type="EMBL" id="CAL6000457.1"/>
    </source>
</evidence>
<sequence length="167" mass="19214">MGITFKICNQKGTDCKSTVFYSNRLTTLLFVLSWNLSQILGISQDTAFFKGVGQLQRVPIFGIQLMTYLPIIIFAVYIMWAFKIQRVVRAIFTKKSVGINQFQSLKDLHMTEAECIIQQFKNENNFDCNEDNLPVHTVNDIVKVNFSNIFNKISNNSLEFGAWKKVQ</sequence>
<gene>
    <name evidence="7" type="ORF">HINF_LOCUS16707</name>
</gene>
<reference evidence="7 8" key="1">
    <citation type="submission" date="2024-07" db="EMBL/GenBank/DDBJ databases">
        <authorList>
            <person name="Akdeniz Z."/>
        </authorList>
    </citation>
    <scope>NUCLEOTIDE SEQUENCE [LARGE SCALE GENOMIC DNA]</scope>
</reference>
<evidence type="ECO:0000256" key="5">
    <source>
        <dbReference type="ARBA" id="ARBA00023136"/>
    </source>
</evidence>
<comment type="subcellular location">
    <subcellularLocation>
        <location evidence="1">Membrane</location>
        <topology evidence="1">Multi-pass membrane protein</topology>
    </subcellularLocation>
</comment>
<evidence type="ECO:0000256" key="1">
    <source>
        <dbReference type="ARBA" id="ARBA00004141"/>
    </source>
</evidence>
<comment type="similarity">
    <text evidence="2">Belongs to the LIMR family.</text>
</comment>
<evidence type="ECO:0000256" key="2">
    <source>
        <dbReference type="ARBA" id="ARBA00010487"/>
    </source>
</evidence>
<protein>
    <submittedName>
        <fullName evidence="7">LMBR1-like_membrane protein</fullName>
    </submittedName>
</protein>
<evidence type="ECO:0000256" key="6">
    <source>
        <dbReference type="SAM" id="Phobius"/>
    </source>
</evidence>
<dbReference type="EMBL" id="CAXDID020000041">
    <property type="protein sequence ID" value="CAL6000457.1"/>
    <property type="molecule type" value="Genomic_DNA"/>
</dbReference>
<keyword evidence="4 6" id="KW-1133">Transmembrane helix</keyword>
<organism evidence="7 8">
    <name type="scientific">Hexamita inflata</name>
    <dbReference type="NCBI Taxonomy" id="28002"/>
    <lineage>
        <taxon>Eukaryota</taxon>
        <taxon>Metamonada</taxon>
        <taxon>Diplomonadida</taxon>
        <taxon>Hexamitidae</taxon>
        <taxon>Hexamitinae</taxon>
        <taxon>Hexamita</taxon>
    </lineage>
</organism>
<keyword evidence="5 6" id="KW-0472">Membrane</keyword>
<dbReference type="PANTHER" id="PTHR21355:SF0">
    <property type="entry name" value="G-PROTEIN COUPLED RECEPTOR-ASSOCIATED PROTEIN LMBRD2"/>
    <property type="match status" value="1"/>
</dbReference>
<dbReference type="PANTHER" id="PTHR21355">
    <property type="entry name" value="G-PROTEIN COUPLED RECEPTOR-ASSOCIATED PROTEIN LMBRD2"/>
    <property type="match status" value="1"/>
</dbReference>
<dbReference type="InterPro" id="IPR051584">
    <property type="entry name" value="GPCR-associated_LMBR1"/>
</dbReference>
<keyword evidence="3 6" id="KW-0812">Transmembrane</keyword>
<evidence type="ECO:0000256" key="4">
    <source>
        <dbReference type="ARBA" id="ARBA00022989"/>
    </source>
</evidence>
<accession>A0ABP1HT94</accession>
<dbReference type="Proteomes" id="UP001642409">
    <property type="component" value="Unassembled WGS sequence"/>
</dbReference>
<evidence type="ECO:0000313" key="8">
    <source>
        <dbReference type="Proteomes" id="UP001642409"/>
    </source>
</evidence>
<feature type="transmembrane region" description="Helical" evidence="6">
    <location>
        <begin position="21"/>
        <end position="40"/>
    </location>
</feature>
<evidence type="ECO:0000256" key="3">
    <source>
        <dbReference type="ARBA" id="ARBA00022692"/>
    </source>
</evidence>
<name>A0ABP1HT94_9EUKA</name>
<feature type="transmembrane region" description="Helical" evidence="6">
    <location>
        <begin position="60"/>
        <end position="82"/>
    </location>
</feature>